<evidence type="ECO:0000313" key="2">
    <source>
        <dbReference type="Proteomes" id="UP001497535"/>
    </source>
</evidence>
<gene>
    <name evidence="1" type="ORF">MENTE1834_LOCUS18574</name>
</gene>
<organism evidence="1 2">
    <name type="scientific">Meloidogyne enterolobii</name>
    <name type="common">Root-knot nematode worm</name>
    <name type="synonym">Meloidogyne mayaguensis</name>
    <dbReference type="NCBI Taxonomy" id="390850"/>
    <lineage>
        <taxon>Eukaryota</taxon>
        <taxon>Metazoa</taxon>
        <taxon>Ecdysozoa</taxon>
        <taxon>Nematoda</taxon>
        <taxon>Chromadorea</taxon>
        <taxon>Rhabditida</taxon>
        <taxon>Tylenchina</taxon>
        <taxon>Tylenchomorpha</taxon>
        <taxon>Tylenchoidea</taxon>
        <taxon>Meloidogynidae</taxon>
        <taxon>Meloidogyninae</taxon>
        <taxon>Meloidogyne</taxon>
    </lineage>
</organism>
<comment type="caution">
    <text evidence="1">The sequence shown here is derived from an EMBL/GenBank/DDBJ whole genome shotgun (WGS) entry which is preliminary data.</text>
</comment>
<protein>
    <submittedName>
        <fullName evidence="1">Uncharacterized protein</fullName>
    </submittedName>
</protein>
<dbReference type="Proteomes" id="UP001497535">
    <property type="component" value="Unassembled WGS sequence"/>
</dbReference>
<keyword evidence="2" id="KW-1185">Reference proteome</keyword>
<dbReference type="EMBL" id="CAVMJV010000021">
    <property type="protein sequence ID" value="CAK5070229.1"/>
    <property type="molecule type" value="Genomic_DNA"/>
</dbReference>
<reference evidence="1" key="1">
    <citation type="submission" date="2023-11" db="EMBL/GenBank/DDBJ databases">
        <authorList>
            <person name="Poullet M."/>
        </authorList>
    </citation>
    <scope>NUCLEOTIDE SEQUENCE</scope>
    <source>
        <strain evidence="1">E1834</strain>
    </source>
</reference>
<name>A0ACB0YZL3_MELEN</name>
<proteinExistence type="predicted"/>
<sequence length="73" mass="8369">MDSHRSNLLSSNIFTTATIIEKGRAAPPLGLRELEKALDLTKFCEQLRRLIDQPIKFGFKLFKVPKRSERPSL</sequence>
<evidence type="ECO:0000313" key="1">
    <source>
        <dbReference type="EMBL" id="CAK5070229.1"/>
    </source>
</evidence>
<accession>A0ACB0YZL3</accession>